<dbReference type="STRING" id="97359.A0A550CLQ9"/>
<dbReference type="SUPFAM" id="SSF53067">
    <property type="entry name" value="Actin-like ATPase domain"/>
    <property type="match status" value="2"/>
</dbReference>
<dbReference type="InterPro" id="IPR043129">
    <property type="entry name" value="ATPase_NBD"/>
</dbReference>
<dbReference type="EMBL" id="VDMD01000004">
    <property type="protein sequence ID" value="TRM65694.1"/>
    <property type="molecule type" value="Genomic_DNA"/>
</dbReference>
<dbReference type="CDD" id="cd10170">
    <property type="entry name" value="ASKHA_NBD_HSP70"/>
    <property type="match status" value="1"/>
</dbReference>
<protein>
    <recommendedName>
        <fullName evidence="3">Actin-like ATPase domain-containing protein</fullName>
    </recommendedName>
</protein>
<sequence>MSQLEAYTGDARKLFISFDIGTTYSGISYCIALPGRPSEIKAVTRFPGQAQIGGNAKIPTVIFYDGDGNVKAIGADTLSDSNIEAAEVEGWTKAEWFKLHLAPNHPGSPTSNQSLPPLPPYKDVLDVLVDFLRYLYSCVRTFIEETHPAGDKLWKSLEDTSDFVLTHPNGWGGAQQADMRAAAVEAGLVPGDKAHDRIHFLTEGEASLHFCGHHGLVLDSMQDGNGVILVDAGGGTIDLSAYATNGKTSGGTFSEIAASKCVFQGSIFVTRRAEEYFSSTFKNSKWEGDVAYMAQVFDKQTKLTIKGAADAAVVKFGNFKDTDPDLNVRNGQLKIPGNIAVGFFQPSIDAVYKAVLEQMALVQGRGKRVTSVYIVGGFGASPLLFGDLKASLDRLDIAVCRPDTHVNKAVADGGVLHLLKGRVTTRMSRYTYGIIVKCKIPYLASKPGHRKREHTAFKDVKGEKCIPNSFAIILPANVQISHDEEFRCPFASVTEQPPDAAFVHYVSLYAYRGTKHDPEWMDEEKDKFSVLCVIQADTRLNERAVFIQDHEPGGSPHWRLVFDVVLLFGLTELKAQVAWKDYRGKEQR</sequence>
<evidence type="ECO:0000313" key="2">
    <source>
        <dbReference type="Proteomes" id="UP000320762"/>
    </source>
</evidence>
<name>A0A550CLQ9_9AGAR</name>
<dbReference type="PANTHER" id="PTHR14187">
    <property type="entry name" value="ALPHA KINASE/ELONGATION FACTOR 2 KINASE"/>
    <property type="match status" value="1"/>
</dbReference>
<dbReference type="Proteomes" id="UP000320762">
    <property type="component" value="Unassembled WGS sequence"/>
</dbReference>
<evidence type="ECO:0008006" key="3">
    <source>
        <dbReference type="Google" id="ProtNLM"/>
    </source>
</evidence>
<proteinExistence type="predicted"/>
<dbReference type="PANTHER" id="PTHR14187:SF5">
    <property type="entry name" value="HEAT SHOCK 70 KDA PROTEIN 12A"/>
    <property type="match status" value="1"/>
</dbReference>
<dbReference type="OrthoDB" id="2963168at2759"/>
<gene>
    <name evidence="1" type="ORF">BD626DRAFT_566363</name>
</gene>
<comment type="caution">
    <text evidence="1">The sequence shown here is derived from an EMBL/GenBank/DDBJ whole genome shotgun (WGS) entry which is preliminary data.</text>
</comment>
<dbReference type="Gene3D" id="3.30.420.40">
    <property type="match status" value="1"/>
</dbReference>
<reference evidence="1 2" key="1">
    <citation type="journal article" date="2019" name="New Phytol.">
        <title>Comparative genomics reveals unique wood-decay strategies and fruiting body development in the Schizophyllaceae.</title>
        <authorList>
            <person name="Almasi E."/>
            <person name="Sahu N."/>
            <person name="Krizsan K."/>
            <person name="Balint B."/>
            <person name="Kovacs G.M."/>
            <person name="Kiss B."/>
            <person name="Cseklye J."/>
            <person name="Drula E."/>
            <person name="Henrissat B."/>
            <person name="Nagy I."/>
            <person name="Chovatia M."/>
            <person name="Adam C."/>
            <person name="LaButti K."/>
            <person name="Lipzen A."/>
            <person name="Riley R."/>
            <person name="Grigoriev I.V."/>
            <person name="Nagy L.G."/>
        </authorList>
    </citation>
    <scope>NUCLEOTIDE SEQUENCE [LARGE SCALE GENOMIC DNA]</scope>
    <source>
        <strain evidence="1 2">NL-1724</strain>
    </source>
</reference>
<organism evidence="1 2">
    <name type="scientific">Schizophyllum amplum</name>
    <dbReference type="NCBI Taxonomy" id="97359"/>
    <lineage>
        <taxon>Eukaryota</taxon>
        <taxon>Fungi</taxon>
        <taxon>Dikarya</taxon>
        <taxon>Basidiomycota</taxon>
        <taxon>Agaricomycotina</taxon>
        <taxon>Agaricomycetes</taxon>
        <taxon>Agaricomycetidae</taxon>
        <taxon>Agaricales</taxon>
        <taxon>Schizophyllaceae</taxon>
        <taxon>Schizophyllum</taxon>
    </lineage>
</organism>
<keyword evidence="2" id="KW-1185">Reference proteome</keyword>
<evidence type="ECO:0000313" key="1">
    <source>
        <dbReference type="EMBL" id="TRM65694.1"/>
    </source>
</evidence>
<accession>A0A550CLQ9</accession>
<dbReference type="AlphaFoldDB" id="A0A550CLQ9"/>